<dbReference type="InterPro" id="IPR036397">
    <property type="entry name" value="RNaseH_sf"/>
</dbReference>
<keyword evidence="8" id="KW-0239">DNA-directed DNA polymerase</keyword>
<keyword evidence="5" id="KW-0460">Magnesium</keyword>
<keyword evidence="1" id="KW-0540">Nuclease</keyword>
<evidence type="ECO:0000256" key="2">
    <source>
        <dbReference type="ARBA" id="ARBA00022723"/>
    </source>
</evidence>
<dbReference type="PANTHER" id="PTHR42648">
    <property type="entry name" value="TRANSPOSASE, PUTATIVE-RELATED"/>
    <property type="match status" value="1"/>
</dbReference>
<dbReference type="EMBL" id="VIEB01000014">
    <property type="protein sequence ID" value="TQE13055.1"/>
    <property type="molecule type" value="Genomic_DNA"/>
</dbReference>
<dbReference type="Pfam" id="PF25597">
    <property type="entry name" value="SH3_retrovirus"/>
    <property type="match status" value="1"/>
</dbReference>
<keyword evidence="6" id="KW-0229">DNA integration</keyword>
<dbReference type="GO" id="GO:0006310">
    <property type="term" value="P:DNA recombination"/>
    <property type="evidence" value="ECO:0007669"/>
    <property type="project" value="UniProtKB-KW"/>
</dbReference>
<dbReference type="SUPFAM" id="SSF56672">
    <property type="entry name" value="DNA/RNA polymerases"/>
    <property type="match status" value="1"/>
</dbReference>
<dbReference type="InterPro" id="IPR043502">
    <property type="entry name" value="DNA/RNA_pol_sf"/>
</dbReference>
<evidence type="ECO:0000259" key="12">
    <source>
        <dbReference type="PROSITE" id="PS50994"/>
    </source>
</evidence>
<evidence type="ECO:0000256" key="4">
    <source>
        <dbReference type="ARBA" id="ARBA00022801"/>
    </source>
</evidence>
<dbReference type="Gene3D" id="3.30.420.10">
    <property type="entry name" value="Ribonuclease H-like superfamily/Ribonuclease H"/>
    <property type="match status" value="1"/>
</dbReference>
<keyword evidence="3" id="KW-0255">Endonuclease</keyword>
<dbReference type="InterPro" id="IPR012337">
    <property type="entry name" value="RNaseH-like_sf"/>
</dbReference>
<gene>
    <name evidence="13" type="ORF">C1H46_001430</name>
</gene>
<dbReference type="Pfam" id="PF00665">
    <property type="entry name" value="rve"/>
    <property type="match status" value="1"/>
</dbReference>
<dbReference type="InterPro" id="IPR057670">
    <property type="entry name" value="SH3_retrovirus"/>
</dbReference>
<dbReference type="GO" id="GO:0004519">
    <property type="term" value="F:endonuclease activity"/>
    <property type="evidence" value="ECO:0007669"/>
    <property type="project" value="UniProtKB-KW"/>
</dbReference>
<feature type="domain" description="Integrase catalytic" evidence="12">
    <location>
        <begin position="35"/>
        <end position="201"/>
    </location>
</feature>
<dbReference type="PROSITE" id="PS50994">
    <property type="entry name" value="INTEGRASE"/>
    <property type="match status" value="1"/>
</dbReference>
<feature type="compositionally biased region" description="Acidic residues" evidence="11">
    <location>
        <begin position="288"/>
        <end position="298"/>
    </location>
</feature>
<keyword evidence="4" id="KW-0378">Hydrolase</keyword>
<dbReference type="Proteomes" id="UP000315295">
    <property type="component" value="Unassembled WGS sequence"/>
</dbReference>
<dbReference type="CDD" id="cd09272">
    <property type="entry name" value="RNase_HI_RT_Ty1"/>
    <property type="match status" value="1"/>
</dbReference>
<keyword evidence="8" id="KW-0808">Transferase</keyword>
<keyword evidence="14" id="KW-1185">Reference proteome</keyword>
<dbReference type="AlphaFoldDB" id="A0A540NPV2"/>
<comment type="caution">
    <text evidence="13">The sequence shown here is derived from an EMBL/GenBank/DDBJ whole genome shotgun (WGS) entry which is preliminary data.</text>
</comment>
<organism evidence="13 14">
    <name type="scientific">Malus baccata</name>
    <name type="common">Siberian crab apple</name>
    <name type="synonym">Pyrus baccata</name>
    <dbReference type="NCBI Taxonomy" id="106549"/>
    <lineage>
        <taxon>Eukaryota</taxon>
        <taxon>Viridiplantae</taxon>
        <taxon>Streptophyta</taxon>
        <taxon>Embryophyta</taxon>
        <taxon>Tracheophyta</taxon>
        <taxon>Spermatophyta</taxon>
        <taxon>Magnoliopsida</taxon>
        <taxon>eudicotyledons</taxon>
        <taxon>Gunneridae</taxon>
        <taxon>Pentapetalae</taxon>
        <taxon>rosids</taxon>
        <taxon>fabids</taxon>
        <taxon>Rosales</taxon>
        <taxon>Rosaceae</taxon>
        <taxon>Amygdaloideae</taxon>
        <taxon>Maleae</taxon>
        <taxon>Malus</taxon>
    </lineage>
</organism>
<keyword evidence="7" id="KW-0695">RNA-directed DNA polymerase</keyword>
<evidence type="ECO:0000256" key="1">
    <source>
        <dbReference type="ARBA" id="ARBA00022722"/>
    </source>
</evidence>
<evidence type="ECO:0000256" key="5">
    <source>
        <dbReference type="ARBA" id="ARBA00022842"/>
    </source>
</evidence>
<keyword evidence="8" id="KW-0548">Nucleotidyltransferase</keyword>
<evidence type="ECO:0000256" key="8">
    <source>
        <dbReference type="ARBA" id="ARBA00022932"/>
    </source>
</evidence>
<evidence type="ECO:0000313" key="14">
    <source>
        <dbReference type="Proteomes" id="UP000315295"/>
    </source>
</evidence>
<accession>A0A540NPV2</accession>
<protein>
    <recommendedName>
        <fullName evidence="12">Integrase catalytic domain-containing protein</fullName>
    </recommendedName>
</protein>
<dbReference type="InterPro" id="IPR039537">
    <property type="entry name" value="Retrotran_Ty1/copia-like"/>
</dbReference>
<feature type="region of interest" description="Disordered" evidence="11">
    <location>
        <begin position="282"/>
        <end position="323"/>
    </location>
</feature>
<keyword evidence="10" id="KW-0511">Multifunctional enzyme</keyword>
<evidence type="ECO:0000256" key="3">
    <source>
        <dbReference type="ARBA" id="ARBA00022759"/>
    </source>
</evidence>
<dbReference type="InterPro" id="IPR013103">
    <property type="entry name" value="RVT_2"/>
</dbReference>
<dbReference type="SUPFAM" id="SSF53098">
    <property type="entry name" value="Ribonuclease H-like"/>
    <property type="match status" value="1"/>
</dbReference>
<evidence type="ECO:0000256" key="6">
    <source>
        <dbReference type="ARBA" id="ARBA00022908"/>
    </source>
</evidence>
<evidence type="ECO:0000256" key="7">
    <source>
        <dbReference type="ARBA" id="ARBA00022918"/>
    </source>
</evidence>
<name>A0A540NPV2_MALBA</name>
<dbReference type="PANTHER" id="PTHR42648:SF11">
    <property type="entry name" value="TRANSPOSON TY4-P GAG-POL POLYPROTEIN"/>
    <property type="match status" value="1"/>
</dbReference>
<proteinExistence type="predicted"/>
<keyword evidence="2" id="KW-0479">Metal-binding</keyword>
<evidence type="ECO:0000256" key="11">
    <source>
        <dbReference type="SAM" id="MobiDB-lite"/>
    </source>
</evidence>
<dbReference type="GO" id="GO:0003676">
    <property type="term" value="F:nucleic acid binding"/>
    <property type="evidence" value="ECO:0007669"/>
    <property type="project" value="InterPro"/>
</dbReference>
<reference evidence="13 14" key="1">
    <citation type="journal article" date="2019" name="G3 (Bethesda)">
        <title>Sequencing of a Wild Apple (Malus baccata) Genome Unravels the Differences Between Cultivated and Wild Apple Species Regarding Disease Resistance and Cold Tolerance.</title>
        <authorList>
            <person name="Chen X."/>
        </authorList>
    </citation>
    <scope>NUCLEOTIDE SEQUENCE [LARGE SCALE GENOMIC DNA]</scope>
    <source>
        <strain evidence="14">cv. Shandingzi</strain>
        <tissue evidence="13">Leaves</tissue>
    </source>
</reference>
<dbReference type="GO" id="GO:0015074">
    <property type="term" value="P:DNA integration"/>
    <property type="evidence" value="ECO:0007669"/>
    <property type="project" value="UniProtKB-KW"/>
</dbReference>
<evidence type="ECO:0000313" key="13">
    <source>
        <dbReference type="EMBL" id="TQE13055.1"/>
    </source>
</evidence>
<dbReference type="GO" id="GO:0046872">
    <property type="term" value="F:metal ion binding"/>
    <property type="evidence" value="ECO:0007669"/>
    <property type="project" value="UniProtKB-KW"/>
</dbReference>
<keyword evidence="9" id="KW-0233">DNA recombination</keyword>
<dbReference type="GO" id="GO:0016787">
    <property type="term" value="F:hydrolase activity"/>
    <property type="evidence" value="ECO:0007669"/>
    <property type="project" value="UniProtKB-KW"/>
</dbReference>
<feature type="compositionally biased region" description="Low complexity" evidence="11">
    <location>
        <begin position="313"/>
        <end position="323"/>
    </location>
</feature>
<dbReference type="Pfam" id="PF07727">
    <property type="entry name" value="RVT_2"/>
    <property type="match status" value="1"/>
</dbReference>
<dbReference type="InterPro" id="IPR001584">
    <property type="entry name" value="Integrase_cat-core"/>
</dbReference>
<dbReference type="GO" id="GO:0003964">
    <property type="term" value="F:RNA-directed DNA polymerase activity"/>
    <property type="evidence" value="ECO:0007669"/>
    <property type="project" value="UniProtKB-KW"/>
</dbReference>
<dbReference type="GO" id="GO:0003887">
    <property type="term" value="F:DNA-directed DNA polymerase activity"/>
    <property type="evidence" value="ECO:0007669"/>
    <property type="project" value="UniProtKB-KW"/>
</dbReference>
<evidence type="ECO:0000256" key="9">
    <source>
        <dbReference type="ARBA" id="ARBA00023172"/>
    </source>
</evidence>
<evidence type="ECO:0000256" key="10">
    <source>
        <dbReference type="ARBA" id="ARBA00023268"/>
    </source>
</evidence>
<sequence length="856" mass="97755">MVHGLPSIQENEEICEGCALGKHHRDSFPHGKAWRAKVPLELIHTDVCGPMKTSTQVGNKYFLILVDDYSRMTWVYFLRQKSEVFSIFKKFQAMVERQSGYLIKVLRSDRGGEYTSTEFDKFCQDIGLERQLTVSYTPQQNGVAERKNRTIVEMAKAMLHDKGIPQYLWGEAVNTAVYLMNRHPTVAVEDKTPFEAWSGRKPSVNHLRVFGSICFAYVPKELRQKLDESSERCIFVGYASYTKGYRLYNLKRKKVVVCRDVLFSEKSSWDWNQATIREESAQIRIEEENQPNEEEIEPEIPQLSPENSPQAHSPTLSSPSSTPVRLRSLNEVYESCNFCVEEPENFDDAVKEETWKAAMQEEINVIVKNKTWELVDRPCDNSVIGVKWIYKTKLNQDGSVQRNKARLVAKGYSQKPGIDFQETFAPVARHETIRGLISVAAQKGWFLHQLDVKSAFLNGVLKEEVFVDQPQGFVLKGQEHKVYKLKKALYGLKQAPRAWYGEIDSYFNERGFQRSENEPALYVKTEGISDILIVSLYVDDLVYTGSSHNMILNFKNDMMRKYEMSDLGMLHYFLGISIIQSNDGIFITQKKYAKTLLEKFKMVGCKPVATPLVVNEKFQREDGSGDADESVYRSLVGSLLYLTATRPDIMYAASLLSRFMHKPTCIHYGAAKRILRYIQGTLDFGIMYERNVKPKLYGFCDSDWGGSVDDLKSTSGYTFTLGTGVFSWASKKQKSVALSTAEAEYVPASIATSQAVWLRRIMQDFGEKQESATHILCDNKSAIAMSKNPVCHGKSKHIALKHHYIRGAVEDKEVDVVYCKTEDQVADIFTKALPKDRFIYLRELLGVKQQSIKREC</sequence>